<comment type="similarity">
    <text evidence="5 6">Belongs to the complex I subunit 1 family.</text>
</comment>
<protein>
    <recommendedName>
        <fullName evidence="5">NADH-quinone oxidoreductase subunit H</fullName>
        <ecNumber evidence="5">7.1.1.-</ecNumber>
    </recommendedName>
    <alternativeName>
        <fullName evidence="5">NADH dehydrogenase I subunit H</fullName>
    </alternativeName>
    <alternativeName>
        <fullName evidence="5">NDH-1 subunit H</fullName>
    </alternativeName>
</protein>
<feature type="transmembrane region" description="Helical" evidence="5">
    <location>
        <begin position="90"/>
        <end position="110"/>
    </location>
</feature>
<feature type="transmembrane region" description="Helical" evidence="5">
    <location>
        <begin position="149"/>
        <end position="172"/>
    </location>
</feature>
<evidence type="ECO:0000256" key="2">
    <source>
        <dbReference type="ARBA" id="ARBA00022692"/>
    </source>
</evidence>
<keyword evidence="7" id="KW-0560">Oxidoreductase</keyword>
<feature type="transmembrane region" description="Helical" evidence="5">
    <location>
        <begin position="227"/>
        <end position="245"/>
    </location>
</feature>
<organism evidence="7 8">
    <name type="scientific">Poriferisphaera corsica</name>
    <dbReference type="NCBI Taxonomy" id="2528020"/>
    <lineage>
        <taxon>Bacteria</taxon>
        <taxon>Pseudomonadati</taxon>
        <taxon>Planctomycetota</taxon>
        <taxon>Phycisphaerae</taxon>
        <taxon>Phycisphaerales</taxon>
        <taxon>Phycisphaeraceae</taxon>
        <taxon>Poriferisphaera</taxon>
    </lineage>
</organism>
<evidence type="ECO:0000256" key="5">
    <source>
        <dbReference type="HAMAP-Rule" id="MF_01350"/>
    </source>
</evidence>
<feature type="transmembrane region" description="Helical" evidence="5">
    <location>
        <begin position="317"/>
        <end position="341"/>
    </location>
</feature>
<dbReference type="GO" id="GO:0016655">
    <property type="term" value="F:oxidoreductase activity, acting on NAD(P)H, quinone or similar compound as acceptor"/>
    <property type="evidence" value="ECO:0007669"/>
    <property type="project" value="UniProtKB-UniRule"/>
</dbReference>
<comment type="subunit">
    <text evidence="5">NDH-1 is composed of 14 different subunits. Subunits NuoA, H, J, K, L, M, N constitute the membrane sector of the complex.</text>
</comment>
<dbReference type="EMBL" id="CP036425">
    <property type="protein sequence ID" value="QDU34380.1"/>
    <property type="molecule type" value="Genomic_DNA"/>
</dbReference>
<feature type="transmembrane region" description="Helical" evidence="5">
    <location>
        <begin position="184"/>
        <end position="207"/>
    </location>
</feature>
<dbReference type="KEGG" id="pcor:KS4_24480"/>
<dbReference type="Proteomes" id="UP000317369">
    <property type="component" value="Chromosome"/>
</dbReference>
<dbReference type="OrthoDB" id="9803734at2"/>
<keyword evidence="8" id="KW-1185">Reference proteome</keyword>
<dbReference type="EC" id="7.1.1.-" evidence="5"/>
<evidence type="ECO:0000256" key="1">
    <source>
        <dbReference type="ARBA" id="ARBA00004141"/>
    </source>
</evidence>
<keyword evidence="5 6" id="KW-0520">NAD</keyword>
<dbReference type="PROSITE" id="PS00668">
    <property type="entry name" value="COMPLEX1_ND1_2"/>
    <property type="match status" value="1"/>
</dbReference>
<dbReference type="RefSeq" id="WP_145078151.1">
    <property type="nucleotide sequence ID" value="NZ_CP036425.1"/>
</dbReference>
<comment type="catalytic activity">
    <reaction evidence="5">
        <text>a quinone + NADH + 5 H(+)(in) = a quinol + NAD(+) + 4 H(+)(out)</text>
        <dbReference type="Rhea" id="RHEA:57888"/>
        <dbReference type="ChEBI" id="CHEBI:15378"/>
        <dbReference type="ChEBI" id="CHEBI:24646"/>
        <dbReference type="ChEBI" id="CHEBI:57540"/>
        <dbReference type="ChEBI" id="CHEBI:57945"/>
        <dbReference type="ChEBI" id="CHEBI:132124"/>
    </reaction>
</comment>
<dbReference type="GO" id="GO:0003954">
    <property type="term" value="F:NADH dehydrogenase activity"/>
    <property type="evidence" value="ECO:0007669"/>
    <property type="project" value="TreeGrafter"/>
</dbReference>
<keyword evidence="5" id="KW-0874">Quinone</keyword>
<evidence type="ECO:0000256" key="4">
    <source>
        <dbReference type="ARBA" id="ARBA00023136"/>
    </source>
</evidence>
<dbReference type="GO" id="GO:0048038">
    <property type="term" value="F:quinone binding"/>
    <property type="evidence" value="ECO:0007669"/>
    <property type="project" value="UniProtKB-KW"/>
</dbReference>
<dbReference type="GO" id="GO:0005886">
    <property type="term" value="C:plasma membrane"/>
    <property type="evidence" value="ECO:0007669"/>
    <property type="project" value="UniProtKB-SubCell"/>
</dbReference>
<keyword evidence="5" id="KW-0830">Ubiquinone</keyword>
<feature type="transmembrane region" description="Helical" evidence="5">
    <location>
        <begin position="387"/>
        <end position="408"/>
    </location>
</feature>
<name>A0A517YVY4_9BACT</name>
<gene>
    <name evidence="5 7" type="primary">nuoH</name>
    <name evidence="7" type="ORF">KS4_24480</name>
</gene>
<dbReference type="HAMAP" id="MF_01350">
    <property type="entry name" value="NDH1_NuoH"/>
    <property type="match status" value="1"/>
</dbReference>
<dbReference type="InterPro" id="IPR001694">
    <property type="entry name" value="NADH_UbQ_OxRdtase_su1/FPO"/>
</dbReference>
<evidence type="ECO:0000256" key="3">
    <source>
        <dbReference type="ARBA" id="ARBA00022989"/>
    </source>
</evidence>
<comment type="subcellular location">
    <subcellularLocation>
        <location evidence="5 6">Cell membrane</location>
        <topology evidence="5 6">Multi-pass membrane protein</topology>
    </subcellularLocation>
    <subcellularLocation>
        <location evidence="1">Membrane</location>
        <topology evidence="1">Multi-pass membrane protein</topology>
    </subcellularLocation>
</comment>
<evidence type="ECO:0000313" key="7">
    <source>
        <dbReference type="EMBL" id="QDU34380.1"/>
    </source>
</evidence>
<evidence type="ECO:0000313" key="8">
    <source>
        <dbReference type="Proteomes" id="UP000317369"/>
    </source>
</evidence>
<proteinExistence type="inferred from homology"/>
<dbReference type="PANTHER" id="PTHR11432">
    <property type="entry name" value="NADH DEHYDROGENASE SUBUNIT 1"/>
    <property type="match status" value="1"/>
</dbReference>
<keyword evidence="5" id="KW-1003">Cell membrane</keyword>
<feature type="transmembrane region" description="Helical" evidence="5">
    <location>
        <begin position="6"/>
        <end position="32"/>
    </location>
</feature>
<dbReference type="InterPro" id="IPR018086">
    <property type="entry name" value="NADH_UbQ_OxRdtase_su1_CS"/>
</dbReference>
<evidence type="ECO:0000256" key="6">
    <source>
        <dbReference type="RuleBase" id="RU000471"/>
    </source>
</evidence>
<comment type="function">
    <text evidence="5">NDH-1 shuttles electrons from NADH, via FMN and iron-sulfur (Fe-S) centers, to quinones in the respiratory chain. The immediate electron acceptor for the enzyme in this species is believed to be ubiquinone. Couples the redox reaction to proton translocation (for every two electrons transferred, four hydrogen ions are translocated across the cytoplasmic membrane), and thus conserves the redox energy in a proton gradient. This subunit may bind ubiquinone.</text>
</comment>
<dbReference type="PANTHER" id="PTHR11432:SF3">
    <property type="entry name" value="NADH-UBIQUINONE OXIDOREDUCTASE CHAIN 1"/>
    <property type="match status" value="1"/>
</dbReference>
<sequence>MNIDWLPQFIVSFVVITVVFNAALGACAYLIFLERKVASWVQDRIGPNRTNLGFGFLPEKIHMMGLGQALADGIKLLLKEDFTPNRVDKWLFWLAPAMVMLTATLSWAVIPWGGLLAIPEFVIPEWLPLIGGETIAKQMVYATAAPVNIGVVYILAISSLAVYGVVVGAYASNSKYSFLGGVRAAAQMLSYEIPQGLCVLVMIMLYASTETTAMVSSQIGGFTGMTWGIFAQPLLAVLFFTCTLAECNRAPFDLAEAEQELVGGFHTEYGSMKWALFFLGEYMNMITACAFFTLLFLGGWDILPFTSIFPEYVGDSLLLGVLVAFLKFGVFAGKVTALLFLMMWVRWTLPRLRFDQLMRMAWRALIPITIATMLATGFMIYFGFRNWWWFGLMNVVVVVVSALLGMYLPKDTSNEKLPLAGSRFSPLVEGE</sequence>
<keyword evidence="2 5" id="KW-0812">Transmembrane</keyword>
<feature type="transmembrane region" description="Helical" evidence="5">
    <location>
        <begin position="362"/>
        <end position="381"/>
    </location>
</feature>
<reference evidence="7 8" key="1">
    <citation type="submission" date="2019-02" db="EMBL/GenBank/DDBJ databases">
        <title>Deep-cultivation of Planctomycetes and their phenomic and genomic characterization uncovers novel biology.</title>
        <authorList>
            <person name="Wiegand S."/>
            <person name="Jogler M."/>
            <person name="Boedeker C."/>
            <person name="Pinto D."/>
            <person name="Vollmers J."/>
            <person name="Rivas-Marin E."/>
            <person name="Kohn T."/>
            <person name="Peeters S.H."/>
            <person name="Heuer A."/>
            <person name="Rast P."/>
            <person name="Oberbeckmann S."/>
            <person name="Bunk B."/>
            <person name="Jeske O."/>
            <person name="Meyerdierks A."/>
            <person name="Storesund J.E."/>
            <person name="Kallscheuer N."/>
            <person name="Luecker S."/>
            <person name="Lage O.M."/>
            <person name="Pohl T."/>
            <person name="Merkel B.J."/>
            <person name="Hornburger P."/>
            <person name="Mueller R.-W."/>
            <person name="Bruemmer F."/>
            <person name="Labrenz M."/>
            <person name="Spormann A.M."/>
            <person name="Op den Camp H."/>
            <person name="Overmann J."/>
            <person name="Amann R."/>
            <person name="Jetten M.S.M."/>
            <person name="Mascher T."/>
            <person name="Medema M.H."/>
            <person name="Devos D.P."/>
            <person name="Kaster A.-K."/>
            <person name="Ovreas L."/>
            <person name="Rohde M."/>
            <person name="Galperin M.Y."/>
            <person name="Jogler C."/>
        </authorList>
    </citation>
    <scope>NUCLEOTIDE SEQUENCE [LARGE SCALE GENOMIC DNA]</scope>
    <source>
        <strain evidence="7 8">KS4</strain>
    </source>
</reference>
<keyword evidence="4 5" id="KW-0472">Membrane</keyword>
<dbReference type="AlphaFoldDB" id="A0A517YVY4"/>
<dbReference type="GO" id="GO:0009060">
    <property type="term" value="P:aerobic respiration"/>
    <property type="evidence" value="ECO:0007669"/>
    <property type="project" value="TreeGrafter"/>
</dbReference>
<keyword evidence="3 5" id="KW-1133">Transmembrane helix</keyword>
<dbReference type="PROSITE" id="PS00667">
    <property type="entry name" value="COMPLEX1_ND1_1"/>
    <property type="match status" value="1"/>
</dbReference>
<keyword evidence="5" id="KW-1278">Translocase</keyword>
<accession>A0A517YVY4</accession>
<feature type="transmembrane region" description="Helical" evidence="5">
    <location>
        <begin position="274"/>
        <end position="297"/>
    </location>
</feature>
<dbReference type="Pfam" id="PF00146">
    <property type="entry name" value="NADHdh"/>
    <property type="match status" value="1"/>
</dbReference>